<keyword evidence="2" id="KW-0597">Phosphoprotein</keyword>
<evidence type="ECO:0000256" key="6">
    <source>
        <dbReference type="ARBA" id="ARBA00023242"/>
    </source>
</evidence>
<dbReference type="GO" id="GO:0003682">
    <property type="term" value="F:chromatin binding"/>
    <property type="evidence" value="ECO:0007669"/>
    <property type="project" value="InterPro"/>
</dbReference>
<evidence type="ECO:0000256" key="7">
    <source>
        <dbReference type="SAM" id="MobiDB-lite"/>
    </source>
</evidence>
<dbReference type="InterPro" id="IPR041885">
    <property type="entry name" value="MAN1_winged_helix_dom"/>
</dbReference>
<evidence type="ECO:0000256" key="4">
    <source>
        <dbReference type="ARBA" id="ARBA00022989"/>
    </source>
</evidence>
<feature type="compositionally biased region" description="Polar residues" evidence="7">
    <location>
        <begin position="288"/>
        <end position="310"/>
    </location>
</feature>
<dbReference type="GO" id="GO:0071763">
    <property type="term" value="P:nuclear membrane organization"/>
    <property type="evidence" value="ECO:0007669"/>
    <property type="project" value="TreeGrafter"/>
</dbReference>
<protein>
    <recommendedName>
        <fullName evidence="9">Man1/Src1-like C-terminal domain-containing protein</fullName>
    </recommendedName>
</protein>
<evidence type="ECO:0000256" key="8">
    <source>
        <dbReference type="SAM" id="Phobius"/>
    </source>
</evidence>
<feature type="region of interest" description="Disordered" evidence="7">
    <location>
        <begin position="278"/>
        <end position="310"/>
    </location>
</feature>
<dbReference type="InterPro" id="IPR044780">
    <property type="entry name" value="Heh2/Src1"/>
</dbReference>
<dbReference type="GO" id="GO:0005783">
    <property type="term" value="C:endoplasmic reticulum"/>
    <property type="evidence" value="ECO:0007669"/>
    <property type="project" value="TreeGrafter"/>
</dbReference>
<feature type="domain" description="Man1/Src1-like C-terminal" evidence="9">
    <location>
        <begin position="12"/>
        <end position="265"/>
    </location>
</feature>
<dbReference type="GO" id="GO:0005637">
    <property type="term" value="C:nuclear inner membrane"/>
    <property type="evidence" value="ECO:0007669"/>
    <property type="project" value="UniProtKB-SubCell"/>
</dbReference>
<accession>A0AA88VWI6</accession>
<name>A0AA88VWI6_9ASTE</name>
<dbReference type="Gene3D" id="1.10.10.1180">
    <property type="entry name" value="MAN1, winged-helix domain"/>
    <property type="match status" value="1"/>
</dbReference>
<sequence length="310" mass="35146">MLLGSMLVLADVCEPCPSNGVCHEGKLDCARGYRKLGKSCVEDGDMDGTAKKLAKLIEVHLCEAYAQYLCGGIGTAWVREEELWNNLDEFKLVERFGLNDAKFMHAKERAMEIVGKLLETKPANSGIKELKCPELLVERYKPVTCCIRQWIAKHALVLVPICALLLGCTLILFRVRQRHHLSARAEHLYNKVCDILEENALISRSVNGEGEPWVVASWLRDDLLLPRERRDPSLWKKVEELVQEDSRLDRYPKMVKGELKVVWEWQVEGSLSALAKRKKGEESKQKFNESTSGSSIQQRLASQDNKALKS</sequence>
<gene>
    <name evidence="10" type="ORF">RJ639_006454</name>
</gene>
<evidence type="ECO:0000256" key="1">
    <source>
        <dbReference type="ARBA" id="ARBA00004540"/>
    </source>
</evidence>
<organism evidence="10 11">
    <name type="scientific">Escallonia herrerae</name>
    <dbReference type="NCBI Taxonomy" id="1293975"/>
    <lineage>
        <taxon>Eukaryota</taxon>
        <taxon>Viridiplantae</taxon>
        <taxon>Streptophyta</taxon>
        <taxon>Embryophyta</taxon>
        <taxon>Tracheophyta</taxon>
        <taxon>Spermatophyta</taxon>
        <taxon>Magnoliopsida</taxon>
        <taxon>eudicotyledons</taxon>
        <taxon>Gunneridae</taxon>
        <taxon>Pentapetalae</taxon>
        <taxon>asterids</taxon>
        <taxon>campanulids</taxon>
        <taxon>Escalloniales</taxon>
        <taxon>Escalloniaceae</taxon>
        <taxon>Escallonia</taxon>
    </lineage>
</organism>
<evidence type="ECO:0000256" key="3">
    <source>
        <dbReference type="ARBA" id="ARBA00022692"/>
    </source>
</evidence>
<dbReference type="Pfam" id="PF09402">
    <property type="entry name" value="MSC"/>
    <property type="match status" value="1"/>
</dbReference>
<keyword evidence="3 8" id="KW-0812">Transmembrane</keyword>
<comment type="caution">
    <text evidence="10">The sequence shown here is derived from an EMBL/GenBank/DDBJ whole genome shotgun (WGS) entry which is preliminary data.</text>
</comment>
<evidence type="ECO:0000259" key="9">
    <source>
        <dbReference type="Pfam" id="PF09402"/>
    </source>
</evidence>
<reference evidence="10" key="1">
    <citation type="submission" date="2022-12" db="EMBL/GenBank/DDBJ databases">
        <title>Draft genome assemblies for two species of Escallonia (Escalloniales).</title>
        <authorList>
            <person name="Chanderbali A."/>
            <person name="Dervinis C."/>
            <person name="Anghel I."/>
            <person name="Soltis D."/>
            <person name="Soltis P."/>
            <person name="Zapata F."/>
        </authorList>
    </citation>
    <scope>NUCLEOTIDE SEQUENCE</scope>
    <source>
        <strain evidence="10">UCBG64.0493</strain>
        <tissue evidence="10">Leaf</tissue>
    </source>
</reference>
<evidence type="ECO:0000313" key="10">
    <source>
        <dbReference type="EMBL" id="KAK3016781.1"/>
    </source>
</evidence>
<dbReference type="Proteomes" id="UP001188597">
    <property type="component" value="Unassembled WGS sequence"/>
</dbReference>
<evidence type="ECO:0000313" key="11">
    <source>
        <dbReference type="Proteomes" id="UP001188597"/>
    </source>
</evidence>
<comment type="subcellular location">
    <subcellularLocation>
        <location evidence="1">Nucleus inner membrane</location>
    </subcellularLocation>
</comment>
<dbReference type="PANTHER" id="PTHR47808:SF2">
    <property type="entry name" value="LEM DOMAIN-CONTAINING PROTEIN 2"/>
    <property type="match status" value="1"/>
</dbReference>
<dbReference type="PANTHER" id="PTHR47808">
    <property type="entry name" value="INNER NUCLEAR MEMBRANE PROTEIN HEH2-RELATED"/>
    <property type="match status" value="1"/>
</dbReference>
<proteinExistence type="predicted"/>
<evidence type="ECO:0000256" key="2">
    <source>
        <dbReference type="ARBA" id="ARBA00022553"/>
    </source>
</evidence>
<dbReference type="InterPro" id="IPR018996">
    <property type="entry name" value="Man1/Src1-like_C"/>
</dbReference>
<keyword evidence="11" id="KW-1185">Reference proteome</keyword>
<keyword evidence="5 8" id="KW-0472">Membrane</keyword>
<dbReference type="EMBL" id="JAVXUP010001046">
    <property type="protein sequence ID" value="KAK3016781.1"/>
    <property type="molecule type" value="Genomic_DNA"/>
</dbReference>
<evidence type="ECO:0000256" key="5">
    <source>
        <dbReference type="ARBA" id="ARBA00023136"/>
    </source>
</evidence>
<feature type="transmembrane region" description="Helical" evidence="8">
    <location>
        <begin position="155"/>
        <end position="175"/>
    </location>
</feature>
<keyword evidence="4 8" id="KW-1133">Transmembrane helix</keyword>
<dbReference type="GO" id="GO:0034399">
    <property type="term" value="C:nuclear periphery"/>
    <property type="evidence" value="ECO:0007669"/>
    <property type="project" value="TreeGrafter"/>
</dbReference>
<dbReference type="AlphaFoldDB" id="A0AA88VWI6"/>
<keyword evidence="6" id="KW-0539">Nucleus</keyword>